<gene>
    <name evidence="2" type="ORF">ACFSCZ_07830</name>
</gene>
<keyword evidence="1" id="KW-0472">Membrane</keyword>
<organism evidence="2 3">
    <name type="scientific">Siminovitchia sediminis</name>
    <dbReference type="NCBI Taxonomy" id="1274353"/>
    <lineage>
        <taxon>Bacteria</taxon>
        <taxon>Bacillati</taxon>
        <taxon>Bacillota</taxon>
        <taxon>Bacilli</taxon>
        <taxon>Bacillales</taxon>
        <taxon>Bacillaceae</taxon>
        <taxon>Siminovitchia</taxon>
    </lineage>
</organism>
<accession>A0ABW4KEM1</accession>
<keyword evidence="3" id="KW-1185">Reference proteome</keyword>
<comment type="caution">
    <text evidence="2">The sequence shown here is derived from an EMBL/GenBank/DDBJ whole genome shotgun (WGS) entry which is preliminary data.</text>
</comment>
<name>A0ABW4KEM1_9BACI</name>
<sequence length="245" mass="28168">MNIKEHYSLMARLYFHQSVLFAVVFIVVILPNIQKSNFFLANMAGLAVFLCLVYFILRFIYFSYKSSVASMLLSNGANGNGMETFLLVTPHHNDSLMEAYSSDGIRRLSLLTVKGKERQERFTYYRLPNRGRLYKINEHGLGTTAYMHIDQRSIHFITGDKVVPVVLSRAKRAVHLTVGADRFEIKSPYSDRLILKNGQMVLSVKKGRMPIKWQQSFSPNTPLLRIDNSLSKETRSLCLFLFILF</sequence>
<dbReference type="Proteomes" id="UP001597301">
    <property type="component" value="Unassembled WGS sequence"/>
</dbReference>
<evidence type="ECO:0000313" key="2">
    <source>
        <dbReference type="EMBL" id="MFD1706664.1"/>
    </source>
</evidence>
<feature type="transmembrane region" description="Helical" evidence="1">
    <location>
        <begin position="12"/>
        <end position="33"/>
    </location>
</feature>
<dbReference type="RefSeq" id="WP_380773300.1">
    <property type="nucleotide sequence ID" value="NZ_JBHUEO010000017.1"/>
</dbReference>
<keyword evidence="1" id="KW-0812">Transmembrane</keyword>
<protein>
    <submittedName>
        <fullName evidence="2">Uncharacterized protein</fullName>
    </submittedName>
</protein>
<reference evidence="3" key="1">
    <citation type="journal article" date="2019" name="Int. J. Syst. Evol. Microbiol.">
        <title>The Global Catalogue of Microorganisms (GCM) 10K type strain sequencing project: providing services to taxonomists for standard genome sequencing and annotation.</title>
        <authorList>
            <consortium name="The Broad Institute Genomics Platform"/>
            <consortium name="The Broad Institute Genome Sequencing Center for Infectious Disease"/>
            <person name="Wu L."/>
            <person name="Ma J."/>
        </authorList>
    </citation>
    <scope>NUCLEOTIDE SEQUENCE [LARGE SCALE GENOMIC DNA]</scope>
    <source>
        <strain evidence="3">CGMCC 1.12295</strain>
    </source>
</reference>
<dbReference type="EMBL" id="JBHUEO010000017">
    <property type="protein sequence ID" value="MFD1706664.1"/>
    <property type="molecule type" value="Genomic_DNA"/>
</dbReference>
<evidence type="ECO:0000256" key="1">
    <source>
        <dbReference type="SAM" id="Phobius"/>
    </source>
</evidence>
<proteinExistence type="predicted"/>
<evidence type="ECO:0000313" key="3">
    <source>
        <dbReference type="Proteomes" id="UP001597301"/>
    </source>
</evidence>
<keyword evidence="1" id="KW-1133">Transmembrane helix</keyword>
<feature type="transmembrane region" description="Helical" evidence="1">
    <location>
        <begin position="39"/>
        <end position="61"/>
    </location>
</feature>